<sequence length="125" mass="14622">MDKHQEEIEIAELAEEFRNCQKLLTALGDENRQHLILEMMQMGECQGVRVGTITEKTHLSRPAVSHHIKILKEAGILKMRREGTKNYYYLDADTESMHQLLSMIRHAIEIMEEMKDPDASRREEE</sequence>
<evidence type="ECO:0000256" key="3">
    <source>
        <dbReference type="ARBA" id="ARBA00023163"/>
    </source>
</evidence>
<comment type="caution">
    <text evidence="5">The sequence shown here is derived from an EMBL/GenBank/DDBJ whole genome shotgun (WGS) entry which is preliminary data.</text>
</comment>
<proteinExistence type="predicted"/>
<dbReference type="InterPro" id="IPR011991">
    <property type="entry name" value="ArsR-like_HTH"/>
</dbReference>
<organism evidence="5 6">
    <name type="scientific">Candidatus Blautia gallistercoris</name>
    <dbReference type="NCBI Taxonomy" id="2838490"/>
    <lineage>
        <taxon>Bacteria</taxon>
        <taxon>Bacillati</taxon>
        <taxon>Bacillota</taxon>
        <taxon>Clostridia</taxon>
        <taxon>Lachnospirales</taxon>
        <taxon>Lachnospiraceae</taxon>
        <taxon>Blautia</taxon>
    </lineage>
</organism>
<dbReference type="SMART" id="SM00418">
    <property type="entry name" value="HTH_ARSR"/>
    <property type="match status" value="1"/>
</dbReference>
<dbReference type="Pfam" id="PF01022">
    <property type="entry name" value="HTH_5"/>
    <property type="match status" value="1"/>
</dbReference>
<dbReference type="GO" id="GO:0003700">
    <property type="term" value="F:DNA-binding transcription factor activity"/>
    <property type="evidence" value="ECO:0007669"/>
    <property type="project" value="InterPro"/>
</dbReference>
<dbReference type="InterPro" id="IPR036390">
    <property type="entry name" value="WH_DNA-bd_sf"/>
</dbReference>
<evidence type="ECO:0000313" key="5">
    <source>
        <dbReference type="EMBL" id="HIX58464.1"/>
    </source>
</evidence>
<dbReference type="PANTHER" id="PTHR33154">
    <property type="entry name" value="TRANSCRIPTIONAL REGULATOR, ARSR FAMILY"/>
    <property type="match status" value="1"/>
</dbReference>
<dbReference type="AlphaFoldDB" id="A0A9D2B2X6"/>
<protein>
    <submittedName>
        <fullName evidence="5">Metalloregulator ArsR/SmtB family transcription factor</fullName>
    </submittedName>
</protein>
<keyword evidence="3" id="KW-0804">Transcription</keyword>
<gene>
    <name evidence="5" type="ORF">IAA45_01935</name>
</gene>
<feature type="domain" description="HTH arsR-type" evidence="4">
    <location>
        <begin position="13"/>
        <end position="115"/>
    </location>
</feature>
<accession>A0A9D2B2X6</accession>
<name>A0A9D2B2X6_9FIRM</name>
<dbReference type="GO" id="GO:0003677">
    <property type="term" value="F:DNA binding"/>
    <property type="evidence" value="ECO:0007669"/>
    <property type="project" value="UniProtKB-KW"/>
</dbReference>
<dbReference type="Proteomes" id="UP000886817">
    <property type="component" value="Unassembled WGS sequence"/>
</dbReference>
<dbReference type="InterPro" id="IPR036388">
    <property type="entry name" value="WH-like_DNA-bd_sf"/>
</dbReference>
<dbReference type="EMBL" id="DXEX01000051">
    <property type="protein sequence ID" value="HIX58464.1"/>
    <property type="molecule type" value="Genomic_DNA"/>
</dbReference>
<evidence type="ECO:0000256" key="2">
    <source>
        <dbReference type="ARBA" id="ARBA00023125"/>
    </source>
</evidence>
<dbReference type="InterPro" id="IPR051081">
    <property type="entry name" value="HTH_MetalResp_TranReg"/>
</dbReference>
<dbReference type="PANTHER" id="PTHR33154:SF33">
    <property type="entry name" value="TRANSCRIPTIONAL REPRESSOR SDPR"/>
    <property type="match status" value="1"/>
</dbReference>
<keyword evidence="2" id="KW-0238">DNA-binding</keyword>
<dbReference type="SUPFAM" id="SSF46785">
    <property type="entry name" value="Winged helix' DNA-binding domain"/>
    <property type="match status" value="1"/>
</dbReference>
<dbReference type="InterPro" id="IPR001845">
    <property type="entry name" value="HTH_ArsR_DNA-bd_dom"/>
</dbReference>
<evidence type="ECO:0000313" key="6">
    <source>
        <dbReference type="Proteomes" id="UP000886817"/>
    </source>
</evidence>
<reference evidence="5" key="1">
    <citation type="journal article" date="2021" name="PeerJ">
        <title>Extensive microbial diversity within the chicken gut microbiome revealed by metagenomics and culture.</title>
        <authorList>
            <person name="Gilroy R."/>
            <person name="Ravi A."/>
            <person name="Getino M."/>
            <person name="Pursley I."/>
            <person name="Horton D.L."/>
            <person name="Alikhan N.F."/>
            <person name="Baker D."/>
            <person name="Gharbi K."/>
            <person name="Hall N."/>
            <person name="Watson M."/>
            <person name="Adriaenssens E.M."/>
            <person name="Foster-Nyarko E."/>
            <person name="Jarju S."/>
            <person name="Secka A."/>
            <person name="Antonio M."/>
            <person name="Oren A."/>
            <person name="Chaudhuri R.R."/>
            <person name="La Ragione R."/>
            <person name="Hildebrand F."/>
            <person name="Pallen M.J."/>
        </authorList>
    </citation>
    <scope>NUCLEOTIDE SEQUENCE</scope>
    <source>
        <strain evidence="5">ChiSjej1B19-8411</strain>
    </source>
</reference>
<evidence type="ECO:0000256" key="1">
    <source>
        <dbReference type="ARBA" id="ARBA00023015"/>
    </source>
</evidence>
<keyword evidence="1" id="KW-0805">Transcription regulation</keyword>
<dbReference type="PRINTS" id="PR00778">
    <property type="entry name" value="HTHARSR"/>
</dbReference>
<evidence type="ECO:0000259" key="4">
    <source>
        <dbReference type="PROSITE" id="PS50987"/>
    </source>
</evidence>
<dbReference type="NCBIfam" id="NF033788">
    <property type="entry name" value="HTH_metalloreg"/>
    <property type="match status" value="1"/>
</dbReference>
<dbReference type="PROSITE" id="PS50987">
    <property type="entry name" value="HTH_ARSR_2"/>
    <property type="match status" value="1"/>
</dbReference>
<dbReference type="Gene3D" id="1.10.10.10">
    <property type="entry name" value="Winged helix-like DNA-binding domain superfamily/Winged helix DNA-binding domain"/>
    <property type="match status" value="1"/>
</dbReference>
<dbReference type="CDD" id="cd00090">
    <property type="entry name" value="HTH_ARSR"/>
    <property type="match status" value="1"/>
</dbReference>
<reference evidence="5" key="2">
    <citation type="submission" date="2021-04" db="EMBL/GenBank/DDBJ databases">
        <authorList>
            <person name="Gilroy R."/>
        </authorList>
    </citation>
    <scope>NUCLEOTIDE SEQUENCE</scope>
    <source>
        <strain evidence="5">ChiSjej1B19-8411</strain>
    </source>
</reference>